<feature type="domain" description="Alkyl sulfatase C-terminal" evidence="1">
    <location>
        <begin position="31"/>
        <end position="108"/>
    </location>
</feature>
<name>A0ABN2T6R4_9ACTN</name>
<comment type="caution">
    <text evidence="2">The sequence shown here is derived from an EMBL/GenBank/DDBJ whole genome shotgun (WGS) entry which is preliminary data.</text>
</comment>
<dbReference type="InterPro" id="IPR036527">
    <property type="entry name" value="SCP2_sterol-bd_dom_sf"/>
</dbReference>
<reference evidence="2 3" key="1">
    <citation type="journal article" date="2019" name="Int. J. Syst. Evol. Microbiol.">
        <title>The Global Catalogue of Microorganisms (GCM) 10K type strain sequencing project: providing services to taxonomists for standard genome sequencing and annotation.</title>
        <authorList>
            <consortium name="The Broad Institute Genomics Platform"/>
            <consortium name="The Broad Institute Genome Sequencing Center for Infectious Disease"/>
            <person name="Wu L."/>
            <person name="Ma J."/>
        </authorList>
    </citation>
    <scope>NUCLEOTIDE SEQUENCE [LARGE SCALE GENOMIC DNA]</scope>
    <source>
        <strain evidence="2 3">JCM 16013</strain>
    </source>
</reference>
<accession>A0ABN2T6R4</accession>
<evidence type="ECO:0000259" key="1">
    <source>
        <dbReference type="Pfam" id="PF14864"/>
    </source>
</evidence>
<dbReference type="Gene3D" id="3.30.1050.10">
    <property type="entry name" value="SCP2 sterol-binding domain"/>
    <property type="match status" value="1"/>
</dbReference>
<evidence type="ECO:0000313" key="3">
    <source>
        <dbReference type="Proteomes" id="UP001499854"/>
    </source>
</evidence>
<dbReference type="EMBL" id="BAAAQM010000066">
    <property type="protein sequence ID" value="GAA1999668.1"/>
    <property type="molecule type" value="Genomic_DNA"/>
</dbReference>
<protein>
    <recommendedName>
        <fullName evidence="1">Alkyl sulfatase C-terminal domain-containing protein</fullName>
    </recommendedName>
</protein>
<evidence type="ECO:0000313" key="2">
    <source>
        <dbReference type="EMBL" id="GAA1999668.1"/>
    </source>
</evidence>
<proteinExistence type="predicted"/>
<dbReference type="InterPro" id="IPR029229">
    <property type="entry name" value="Alkyl_sulf_C"/>
</dbReference>
<keyword evidence="3" id="KW-1185">Reference proteome</keyword>
<gene>
    <name evidence="2" type="ORF">GCM10009838_76420</name>
</gene>
<dbReference type="SUPFAM" id="SSF55718">
    <property type="entry name" value="SCP-like"/>
    <property type="match status" value="1"/>
</dbReference>
<organism evidence="2 3">
    <name type="scientific">Catenulispora subtropica</name>
    <dbReference type="NCBI Taxonomy" id="450798"/>
    <lineage>
        <taxon>Bacteria</taxon>
        <taxon>Bacillati</taxon>
        <taxon>Actinomycetota</taxon>
        <taxon>Actinomycetes</taxon>
        <taxon>Catenulisporales</taxon>
        <taxon>Catenulisporaceae</taxon>
        <taxon>Catenulispora</taxon>
    </lineage>
</organism>
<sequence>MATIDECREALKEFAGKLGGMDDSNKKLVRTVSLRVPDLDVTFHGVLREGALEDVTTEPRERAQVRLTINSDDLLALVAGDLNFAAAWARGRVKLEASFSDLLRLRKLL</sequence>
<dbReference type="Pfam" id="PF14864">
    <property type="entry name" value="Alkyl_sulf_C"/>
    <property type="match status" value="1"/>
</dbReference>
<dbReference type="RefSeq" id="WP_344662087.1">
    <property type="nucleotide sequence ID" value="NZ_BAAAQM010000066.1"/>
</dbReference>
<dbReference type="Proteomes" id="UP001499854">
    <property type="component" value="Unassembled WGS sequence"/>
</dbReference>